<evidence type="ECO:0000313" key="1">
    <source>
        <dbReference type="Proteomes" id="UP000887565"/>
    </source>
</evidence>
<reference evidence="2" key="1">
    <citation type="submission" date="2022-11" db="UniProtKB">
        <authorList>
            <consortium name="WormBaseParasite"/>
        </authorList>
    </citation>
    <scope>IDENTIFICATION</scope>
</reference>
<protein>
    <submittedName>
        <fullName evidence="2">Uncharacterized protein</fullName>
    </submittedName>
</protein>
<accession>A0A915J0D9</accession>
<evidence type="ECO:0000313" key="2">
    <source>
        <dbReference type="WBParaSite" id="nRc.2.0.1.t19559-RA"/>
    </source>
</evidence>
<dbReference type="AlphaFoldDB" id="A0A915J0D9"/>
<dbReference type="WBParaSite" id="nRc.2.0.1.t19559-RA">
    <property type="protein sequence ID" value="nRc.2.0.1.t19559-RA"/>
    <property type="gene ID" value="nRc.2.0.1.g19559"/>
</dbReference>
<name>A0A915J0D9_ROMCU</name>
<organism evidence="1 2">
    <name type="scientific">Romanomermis culicivorax</name>
    <name type="common">Nematode worm</name>
    <dbReference type="NCBI Taxonomy" id="13658"/>
    <lineage>
        <taxon>Eukaryota</taxon>
        <taxon>Metazoa</taxon>
        <taxon>Ecdysozoa</taxon>
        <taxon>Nematoda</taxon>
        <taxon>Enoplea</taxon>
        <taxon>Dorylaimia</taxon>
        <taxon>Mermithida</taxon>
        <taxon>Mermithoidea</taxon>
        <taxon>Mermithidae</taxon>
        <taxon>Romanomermis</taxon>
    </lineage>
</organism>
<sequence length="99" mass="11286">MATKSFNVSNADFEIDDDARRPVQIGFLAPNDRYRSSYLNDLFRFDCIRRRSVIVDAPHLEAGASSTNAPPGNQGHLEFFFTDMAPLRLFHETEHNRGL</sequence>
<proteinExistence type="predicted"/>
<keyword evidence="1" id="KW-1185">Reference proteome</keyword>
<dbReference type="Proteomes" id="UP000887565">
    <property type="component" value="Unplaced"/>
</dbReference>